<comment type="similarity">
    <text evidence="5">Belongs to the prolamin family.</text>
</comment>
<reference evidence="9" key="1">
    <citation type="journal article" date="2012" name="Nature">
        <title>A physical, genetic and functional sequence assembly of the barley genome.</title>
        <authorList>
            <consortium name="The International Barley Genome Sequencing Consortium"/>
            <person name="Mayer K.F."/>
            <person name="Waugh R."/>
            <person name="Brown J.W."/>
            <person name="Schulman A."/>
            <person name="Langridge P."/>
            <person name="Platzer M."/>
            <person name="Fincher G.B."/>
            <person name="Muehlbauer G.J."/>
            <person name="Sato K."/>
            <person name="Close T.J."/>
            <person name="Wise R.P."/>
            <person name="Stein N."/>
        </authorList>
    </citation>
    <scope>NUCLEOTIDE SEQUENCE [LARGE SCALE GENOMIC DNA]</scope>
    <source>
        <strain evidence="9">cv. Morex</strain>
    </source>
</reference>
<reference evidence="8" key="2">
    <citation type="submission" date="2020-10" db="EMBL/GenBank/DDBJ databases">
        <authorList>
            <person name="Scholz U."/>
            <person name="Mascher M."/>
            <person name="Fiebig A."/>
        </authorList>
    </citation>
    <scope>NUCLEOTIDE SEQUENCE [LARGE SCALE GENOMIC DNA]</scope>
    <source>
        <strain evidence="8">cv. Morex</strain>
    </source>
</reference>
<dbReference type="OMA" id="LSQSYWQ"/>
<dbReference type="GO" id="GO:0045735">
    <property type="term" value="F:nutrient reservoir activity"/>
    <property type="evidence" value="ECO:0007669"/>
    <property type="project" value="UniProtKB-KW"/>
</dbReference>
<keyword evidence="4" id="KW-1015">Disulfide bond</keyword>
<dbReference type="CDD" id="cd00261">
    <property type="entry name" value="AAI_SS"/>
    <property type="match status" value="2"/>
</dbReference>
<evidence type="ECO:0000256" key="6">
    <source>
        <dbReference type="ARBA" id="ARBA00037159"/>
    </source>
</evidence>
<gene>
    <name evidence="8" type="primary">LOC123410516</name>
</gene>
<dbReference type="SMART" id="SM00499">
    <property type="entry name" value="AAI"/>
    <property type="match status" value="2"/>
</dbReference>
<feature type="domain" description="Bifunctional inhibitor/plant lipid transfer protein/seed storage helical" evidence="7">
    <location>
        <begin position="84"/>
        <end position="180"/>
    </location>
</feature>
<dbReference type="AlphaFoldDB" id="A0A8I6Z5Z3"/>
<dbReference type="InterPro" id="IPR001954">
    <property type="entry name" value="Glia_glutenin"/>
</dbReference>
<feature type="domain" description="Bifunctional inhibitor/plant lipid transfer protein/seed storage helical" evidence="7">
    <location>
        <begin position="201"/>
        <end position="293"/>
    </location>
</feature>
<dbReference type="PANTHER" id="PTHR33454:SF11">
    <property type="entry name" value="AVENIN-LIKE B5"/>
    <property type="match status" value="1"/>
</dbReference>
<proteinExistence type="inferred from homology"/>
<dbReference type="Gramene" id="HORVU.MOREX.r2.7HG0531160.1">
    <property type="protein sequence ID" value="HORVU.MOREX.r2.7HG0531160.1.CDS.1"/>
    <property type="gene ID" value="HORVU.MOREX.r2.7HG0531160"/>
</dbReference>
<dbReference type="Gramene" id="HORVU.MOREX.r3.7HG0639250.1">
    <property type="protein sequence ID" value="HORVU.MOREX.r3.7HG0639250.1.CDS1"/>
    <property type="gene ID" value="HORVU.MOREX.r3.7HG0639250"/>
</dbReference>
<dbReference type="PRINTS" id="PR00208">
    <property type="entry name" value="GLIADGLUTEN"/>
</dbReference>
<evidence type="ECO:0000256" key="4">
    <source>
        <dbReference type="ARBA" id="ARBA00023157"/>
    </source>
</evidence>
<dbReference type="Proteomes" id="UP000011116">
    <property type="component" value="Chromosome 7H"/>
</dbReference>
<keyword evidence="3" id="KW-0708">Seed storage protein</keyword>
<accession>A0A8I6Z5Z3</accession>
<comment type="function">
    <text evidence="6">Seed storage protein. Might be integrated via inter-chain disulfide bonds within the glutenin polymer.</text>
</comment>
<sequence length="314" mass="35944">MECSKPDHDNYKYACTMKILLHQPSDSHKQQTNLRLDTMKTVFILALAASTTIAQLETTCQGLGQCQHQQQPGQKLLLDQMKPCVTFLQHQCNPMRTPFPQTQGEQHSSCQTVQQQCCRQLAHIPEQIRCKAIHSMEDAMMRQQHQQQWKEPQHQAQLKSIRMSLRTLPSMCKTYVPVQCQQQQQLGQQQQQQLQDQLKPCATFLQHQCIPLIMTFPQTPVQKPTSCQNVQSKCCRQLAQIPEQFRCQAIHGVAEAIRQQHHHQPQHEAQLESLRMSLHVIPSMCKIYIPVQCPAATTTPYNILMAATYTGGTC</sequence>
<evidence type="ECO:0000256" key="3">
    <source>
        <dbReference type="ARBA" id="ARBA00023129"/>
    </source>
</evidence>
<organism evidence="8 9">
    <name type="scientific">Hordeum vulgare subsp. vulgare</name>
    <name type="common">Domesticated barley</name>
    <dbReference type="NCBI Taxonomy" id="112509"/>
    <lineage>
        <taxon>Eukaryota</taxon>
        <taxon>Viridiplantae</taxon>
        <taxon>Streptophyta</taxon>
        <taxon>Embryophyta</taxon>
        <taxon>Tracheophyta</taxon>
        <taxon>Spermatophyta</taxon>
        <taxon>Magnoliopsida</taxon>
        <taxon>Liliopsida</taxon>
        <taxon>Poales</taxon>
        <taxon>Poaceae</taxon>
        <taxon>BOP clade</taxon>
        <taxon>Pooideae</taxon>
        <taxon>Triticodae</taxon>
        <taxon>Triticeae</taxon>
        <taxon>Hordeinae</taxon>
        <taxon>Hordeum</taxon>
    </lineage>
</organism>
<dbReference type="InterPro" id="IPR036312">
    <property type="entry name" value="Bifun_inhib/LTP/seed_sf"/>
</dbReference>
<evidence type="ECO:0000256" key="2">
    <source>
        <dbReference type="ARBA" id="ARBA00022761"/>
    </source>
</evidence>
<dbReference type="PRINTS" id="PR00209">
    <property type="entry name" value="GLIADIN"/>
</dbReference>
<name>A0A8I6Z5Z3_HORVV</name>
<dbReference type="Gene3D" id="1.10.110.10">
    <property type="entry name" value="Plant lipid-transfer and hydrophobic proteins"/>
    <property type="match status" value="2"/>
</dbReference>
<keyword evidence="2" id="KW-0758">Storage protein</keyword>
<evidence type="ECO:0000259" key="7">
    <source>
        <dbReference type="SMART" id="SM00499"/>
    </source>
</evidence>
<dbReference type="SMR" id="A0A8I6Z5Z3"/>
<dbReference type="EnsemblPlants" id="HORVU.MOREX.r3.7HG0639250.1">
    <property type="protein sequence ID" value="HORVU.MOREX.r3.7HG0639250.1.CDS1"/>
    <property type="gene ID" value="HORVU.MOREX.r3.7HG0639250"/>
</dbReference>
<protein>
    <recommendedName>
        <fullName evidence="7">Bifunctional inhibitor/plant lipid transfer protein/seed storage helical domain-containing protein</fullName>
    </recommendedName>
</protein>
<evidence type="ECO:0000313" key="9">
    <source>
        <dbReference type="Proteomes" id="UP000011116"/>
    </source>
</evidence>
<evidence type="ECO:0000256" key="5">
    <source>
        <dbReference type="ARBA" id="ARBA00023784"/>
    </source>
</evidence>
<reference evidence="8" key="3">
    <citation type="submission" date="2022-01" db="UniProtKB">
        <authorList>
            <consortium name="EnsemblPlants"/>
        </authorList>
    </citation>
    <scope>IDENTIFICATION</scope>
    <source>
        <strain evidence="8">subsp. vulgare</strain>
    </source>
</reference>
<dbReference type="PANTHER" id="PTHR33454">
    <property type="entry name" value="PROLAMIN PPROL 14P"/>
    <property type="match status" value="1"/>
</dbReference>
<keyword evidence="1" id="KW-0732">Signal</keyword>
<dbReference type="InterPro" id="IPR016140">
    <property type="entry name" value="Bifunc_inhib/LTP/seed_store"/>
</dbReference>
<dbReference type="SUPFAM" id="SSF47699">
    <property type="entry name" value="Bifunctional inhibitor/lipid-transfer protein/seed storage 2S albumin"/>
    <property type="match status" value="2"/>
</dbReference>
<keyword evidence="9" id="KW-1185">Reference proteome</keyword>
<evidence type="ECO:0000256" key="1">
    <source>
        <dbReference type="ARBA" id="ARBA00022729"/>
    </source>
</evidence>
<evidence type="ECO:0000313" key="8">
    <source>
        <dbReference type="EnsemblPlants" id="HORVU.MOREX.r3.7HG0639250.1.CDS1"/>
    </source>
</evidence>
<dbReference type="Pfam" id="PF13016">
    <property type="entry name" value="Gliadin"/>
    <property type="match status" value="2"/>
</dbReference>